<dbReference type="Proteomes" id="UP000245119">
    <property type="component" value="Linkage Group LG2"/>
</dbReference>
<keyword evidence="3" id="KW-1185">Reference proteome</keyword>
<evidence type="ECO:0000313" key="2">
    <source>
        <dbReference type="EMBL" id="PVD35832.1"/>
    </source>
</evidence>
<accession>A0A2T7PQX5</accession>
<proteinExistence type="predicted"/>
<evidence type="ECO:0000256" key="1">
    <source>
        <dbReference type="SAM" id="MobiDB-lite"/>
    </source>
</evidence>
<organism evidence="2 3">
    <name type="scientific">Pomacea canaliculata</name>
    <name type="common">Golden apple snail</name>
    <dbReference type="NCBI Taxonomy" id="400727"/>
    <lineage>
        <taxon>Eukaryota</taxon>
        <taxon>Metazoa</taxon>
        <taxon>Spiralia</taxon>
        <taxon>Lophotrochozoa</taxon>
        <taxon>Mollusca</taxon>
        <taxon>Gastropoda</taxon>
        <taxon>Caenogastropoda</taxon>
        <taxon>Architaenioglossa</taxon>
        <taxon>Ampullarioidea</taxon>
        <taxon>Ampullariidae</taxon>
        <taxon>Pomacea</taxon>
    </lineage>
</organism>
<evidence type="ECO:0000313" key="3">
    <source>
        <dbReference type="Proteomes" id="UP000245119"/>
    </source>
</evidence>
<dbReference type="AlphaFoldDB" id="A0A2T7PQX5"/>
<dbReference type="EMBL" id="PZQS01000002">
    <property type="protein sequence ID" value="PVD35832.1"/>
    <property type="molecule type" value="Genomic_DNA"/>
</dbReference>
<reference evidence="2 3" key="1">
    <citation type="submission" date="2018-04" db="EMBL/GenBank/DDBJ databases">
        <title>The genome of golden apple snail Pomacea canaliculata provides insight into stress tolerance and invasive adaptation.</title>
        <authorList>
            <person name="Liu C."/>
            <person name="Liu B."/>
            <person name="Ren Y."/>
            <person name="Zhang Y."/>
            <person name="Wang H."/>
            <person name="Li S."/>
            <person name="Jiang F."/>
            <person name="Yin L."/>
            <person name="Zhang G."/>
            <person name="Qian W."/>
            <person name="Fan W."/>
        </authorList>
    </citation>
    <scope>NUCLEOTIDE SEQUENCE [LARGE SCALE GENOMIC DNA]</scope>
    <source>
        <strain evidence="2">SZHN2017</strain>
        <tissue evidence="2">Muscle</tissue>
    </source>
</reference>
<name>A0A2T7PQX5_POMCA</name>
<feature type="region of interest" description="Disordered" evidence="1">
    <location>
        <begin position="129"/>
        <end position="152"/>
    </location>
</feature>
<gene>
    <name evidence="2" type="ORF">C0Q70_02801</name>
</gene>
<feature type="compositionally biased region" description="Basic and acidic residues" evidence="1">
    <location>
        <begin position="138"/>
        <end position="152"/>
    </location>
</feature>
<protein>
    <submittedName>
        <fullName evidence="2">Uncharacterized protein</fullName>
    </submittedName>
</protein>
<sequence length="179" mass="19924">MSSKLADEAMARENNTCESAQSSPCLSFVSLHFALVWSRDHIFPDRLVHRSSTRPRISCQGCNLLTRRSKPRTAKCAPSTNTPALCVRLMPDSTEGAEPVEGQVSGIGRSQSRPMINDARWPRRKRVDVDGCQGNAGKGEEGRRVGRRERDCDETGNGTWTTWWSCTSSLVYSSIFVFL</sequence>
<comment type="caution">
    <text evidence="2">The sequence shown here is derived from an EMBL/GenBank/DDBJ whole genome shotgun (WGS) entry which is preliminary data.</text>
</comment>